<evidence type="ECO:0000256" key="2">
    <source>
        <dbReference type="ARBA" id="ARBA00022833"/>
    </source>
</evidence>
<feature type="signal peptide" evidence="4">
    <location>
        <begin position="1"/>
        <end position="26"/>
    </location>
</feature>
<evidence type="ECO:0000256" key="4">
    <source>
        <dbReference type="SAM" id="SignalP"/>
    </source>
</evidence>
<dbReference type="InterPro" id="IPR012674">
    <property type="entry name" value="Calycin"/>
</dbReference>
<feature type="compositionally biased region" description="Basic and acidic residues" evidence="3">
    <location>
        <begin position="38"/>
        <end position="49"/>
    </location>
</feature>
<evidence type="ECO:0000313" key="6">
    <source>
        <dbReference type="EMBL" id="NTC27199.1"/>
    </source>
</evidence>
<proteinExistence type="predicted"/>
<dbReference type="SUPFAM" id="SSF50814">
    <property type="entry name" value="Lipocalins"/>
    <property type="match status" value="1"/>
</dbReference>
<dbReference type="Gene3D" id="2.40.128.20">
    <property type="match status" value="1"/>
</dbReference>
<dbReference type="AlphaFoldDB" id="A0AA44F178"/>
<dbReference type="RefSeq" id="WP_013635807.1">
    <property type="nucleotide sequence ID" value="NC_015183.1"/>
</dbReference>
<dbReference type="EMBL" id="JAAMAY010000005">
    <property type="protein sequence ID" value="NTC27199.1"/>
    <property type="molecule type" value="Genomic_DNA"/>
</dbReference>
<dbReference type="GO" id="GO:0008270">
    <property type="term" value="F:zinc ion binding"/>
    <property type="evidence" value="ECO:0007669"/>
    <property type="project" value="InterPro"/>
</dbReference>
<reference evidence="6" key="1">
    <citation type="journal article" date="2020" name="Science">
        <title>Unexpected conservation and global transmission of agrobacterial virulence plasmids.</title>
        <authorList>
            <person name="Weisberg A.J."/>
            <person name="Davis E.W. 2nd"/>
            <person name="Tabima J."/>
            <person name="Belcher M.S."/>
            <person name="Miller M."/>
            <person name="Kuo C.H."/>
            <person name="Loper J.E."/>
            <person name="Grunwald N.J."/>
            <person name="Putnam M.L."/>
            <person name="Chang J.H."/>
        </authorList>
    </citation>
    <scope>NUCLEOTIDE SEQUENCE</scope>
    <source>
        <strain evidence="6">17-1853-1a</strain>
    </source>
</reference>
<gene>
    <name evidence="6" type="ORF">G6M46_03375</name>
</gene>
<comment type="caution">
    <text evidence="6">The sequence shown here is derived from an EMBL/GenBank/DDBJ whole genome shotgun (WGS) entry which is preliminary data.</text>
</comment>
<accession>A0AA44F178</accession>
<dbReference type="Proteomes" id="UP000702952">
    <property type="component" value="Unassembled WGS sequence"/>
</dbReference>
<evidence type="ECO:0000256" key="3">
    <source>
        <dbReference type="SAM" id="MobiDB-lite"/>
    </source>
</evidence>
<keyword evidence="2" id="KW-0862">Zinc</keyword>
<feature type="chain" id="PRO_5041394391" evidence="4">
    <location>
        <begin position="27"/>
        <end position="227"/>
    </location>
</feature>
<evidence type="ECO:0000256" key="1">
    <source>
        <dbReference type="ARBA" id="ARBA00022729"/>
    </source>
</evidence>
<sequence length="227" mass="25451">MQKTITRVTGALAIGSMLLMTAPALAAGKDNTSTAHSHSHDHSHGQTEAEKQIYKGYFEDAQVKPRMLSDWEGDWQSVYPYLLNGSLDGIMAEKAAHGDKTAAEYRAYYEIGYKTDVNRITIKGDNVAFYKEGKPTQGTYVSDGQEILTYKKGNRGVRYIFKKTGGDADAPQFIQFSDHTIAPKKAGHYHLYWGNDRKALLDEVTNWPTYYPFQMDGPEIVEEMAAH</sequence>
<evidence type="ECO:0000259" key="5">
    <source>
        <dbReference type="Pfam" id="PF09223"/>
    </source>
</evidence>
<feature type="domain" description="ZinT" evidence="5">
    <location>
        <begin position="50"/>
        <end position="227"/>
    </location>
</feature>
<dbReference type="InterPro" id="IPR015304">
    <property type="entry name" value="ZinT_dom"/>
</dbReference>
<dbReference type="Pfam" id="PF09223">
    <property type="entry name" value="ZinT"/>
    <property type="match status" value="1"/>
</dbReference>
<keyword evidence="1 4" id="KW-0732">Signal</keyword>
<protein>
    <submittedName>
        <fullName evidence="6">ZinT family metal-binding protein</fullName>
    </submittedName>
</protein>
<evidence type="ECO:0000313" key="7">
    <source>
        <dbReference type="Proteomes" id="UP000702952"/>
    </source>
</evidence>
<organism evidence="6 7">
    <name type="scientific">Agrobacterium tumefaciens</name>
    <dbReference type="NCBI Taxonomy" id="358"/>
    <lineage>
        <taxon>Bacteria</taxon>
        <taxon>Pseudomonadati</taxon>
        <taxon>Pseudomonadota</taxon>
        <taxon>Alphaproteobacteria</taxon>
        <taxon>Hyphomicrobiales</taxon>
        <taxon>Rhizobiaceae</taxon>
        <taxon>Rhizobium/Agrobacterium group</taxon>
        <taxon>Agrobacterium</taxon>
        <taxon>Agrobacterium tumefaciens complex</taxon>
    </lineage>
</organism>
<feature type="region of interest" description="Disordered" evidence="3">
    <location>
        <begin position="29"/>
        <end position="49"/>
    </location>
</feature>
<name>A0AA44F178_AGRTU</name>